<reference evidence="1" key="1">
    <citation type="submission" date="2020-10" db="EMBL/GenBank/DDBJ databases">
        <title>Dehalococcoides mccartyi of a TCE/Cr reducing biochatode.</title>
        <authorList>
            <person name="Matturro B."/>
        </authorList>
    </citation>
    <scope>NUCLEOTIDE SEQUENCE</scope>
    <source>
        <strain evidence="1">Bin4</strain>
    </source>
</reference>
<name>A0A843A9U8_METAZ</name>
<organism evidence="1 2">
    <name type="scientific">Methanobrevibacter arboriphilus</name>
    <dbReference type="NCBI Taxonomy" id="39441"/>
    <lineage>
        <taxon>Archaea</taxon>
        <taxon>Methanobacteriati</taxon>
        <taxon>Methanobacteriota</taxon>
        <taxon>Methanomada group</taxon>
        <taxon>Methanobacteria</taxon>
        <taxon>Methanobacteriales</taxon>
        <taxon>Methanobacteriaceae</taxon>
        <taxon>Methanobrevibacter</taxon>
    </lineage>
</organism>
<evidence type="ECO:0000313" key="2">
    <source>
        <dbReference type="Proteomes" id="UP000658733"/>
    </source>
</evidence>
<proteinExistence type="predicted"/>
<evidence type="ECO:0000313" key="1">
    <source>
        <dbReference type="EMBL" id="MBF4468087.1"/>
    </source>
</evidence>
<dbReference type="Proteomes" id="UP000658733">
    <property type="component" value="Unassembled WGS sequence"/>
</dbReference>
<protein>
    <submittedName>
        <fullName evidence="1">Uncharacterized protein</fullName>
    </submittedName>
</protein>
<dbReference type="AlphaFoldDB" id="A0A843A9U8"/>
<dbReference type="RefSeq" id="WP_278521798.1">
    <property type="nucleotide sequence ID" value="NZ_JADIIN010000015.1"/>
</dbReference>
<dbReference type="EMBL" id="JADIIN010000015">
    <property type="protein sequence ID" value="MBF4468087.1"/>
    <property type="molecule type" value="Genomic_DNA"/>
</dbReference>
<sequence length="49" mass="5743">MVKNIIDYEIEHNEKYLSFFSLGVDSTSTIINNIDKNLILVLELYQFFG</sequence>
<comment type="caution">
    <text evidence="1">The sequence shown here is derived from an EMBL/GenBank/DDBJ whole genome shotgun (WGS) entry which is preliminary data.</text>
</comment>
<gene>
    <name evidence="1" type="ORF">ISP01_01650</name>
</gene>
<accession>A0A843A9U8</accession>